<gene>
    <name evidence="1" type="ORF">GCM10009798_33380</name>
</gene>
<protein>
    <submittedName>
        <fullName evidence="1">Uncharacterized protein</fullName>
    </submittedName>
</protein>
<proteinExistence type="predicted"/>
<accession>A0ABN2RJ15</accession>
<organism evidence="1 2">
    <name type="scientific">Nocardioides panacihumi</name>
    <dbReference type="NCBI Taxonomy" id="400774"/>
    <lineage>
        <taxon>Bacteria</taxon>
        <taxon>Bacillati</taxon>
        <taxon>Actinomycetota</taxon>
        <taxon>Actinomycetes</taxon>
        <taxon>Propionibacteriales</taxon>
        <taxon>Nocardioidaceae</taxon>
        <taxon>Nocardioides</taxon>
    </lineage>
</organism>
<comment type="caution">
    <text evidence="1">The sequence shown here is derived from an EMBL/GenBank/DDBJ whole genome shotgun (WGS) entry which is preliminary data.</text>
</comment>
<sequence length="86" mass="9372">MVPGGVLAGPTAAMLAGVHEMKESAVAAGRKEAQERKVEHVIRDVAVVSAWRGPQIRGRLRPWCQDVDFGILFRMSANVTRSSSDR</sequence>
<keyword evidence="2" id="KW-1185">Reference proteome</keyword>
<reference evidence="1 2" key="1">
    <citation type="journal article" date="2019" name="Int. J. Syst. Evol. Microbiol.">
        <title>The Global Catalogue of Microorganisms (GCM) 10K type strain sequencing project: providing services to taxonomists for standard genome sequencing and annotation.</title>
        <authorList>
            <consortium name="The Broad Institute Genomics Platform"/>
            <consortium name="The Broad Institute Genome Sequencing Center for Infectious Disease"/>
            <person name="Wu L."/>
            <person name="Ma J."/>
        </authorList>
    </citation>
    <scope>NUCLEOTIDE SEQUENCE [LARGE SCALE GENOMIC DNA]</scope>
    <source>
        <strain evidence="1 2">JCM 15309</strain>
    </source>
</reference>
<dbReference type="EMBL" id="BAAAPB010000004">
    <property type="protein sequence ID" value="GAA1969999.1"/>
    <property type="molecule type" value="Genomic_DNA"/>
</dbReference>
<evidence type="ECO:0000313" key="1">
    <source>
        <dbReference type="EMBL" id="GAA1969999.1"/>
    </source>
</evidence>
<dbReference type="Proteomes" id="UP001500571">
    <property type="component" value="Unassembled WGS sequence"/>
</dbReference>
<name>A0ABN2RJ15_9ACTN</name>
<evidence type="ECO:0000313" key="2">
    <source>
        <dbReference type="Proteomes" id="UP001500571"/>
    </source>
</evidence>